<evidence type="ECO:0000256" key="1">
    <source>
        <dbReference type="SAM" id="SignalP"/>
    </source>
</evidence>
<name>A0A839EW62_9HYPH</name>
<keyword evidence="4" id="KW-1185">Reference proteome</keyword>
<feature type="domain" description="Phytase-like" evidence="2">
    <location>
        <begin position="71"/>
        <end position="322"/>
    </location>
</feature>
<dbReference type="EMBL" id="JACGXN010000015">
    <property type="protein sequence ID" value="MBA8881556.1"/>
    <property type="molecule type" value="Genomic_DNA"/>
</dbReference>
<reference evidence="3 4" key="1">
    <citation type="submission" date="2020-07" db="EMBL/GenBank/DDBJ databases">
        <title>Genomic Encyclopedia of Type Strains, Phase IV (KMG-V): Genome sequencing to study the core and pangenomes of soil and plant-associated prokaryotes.</title>
        <authorList>
            <person name="Whitman W."/>
        </authorList>
    </citation>
    <scope>NUCLEOTIDE SEQUENCE [LARGE SCALE GENOMIC DNA]</scope>
    <source>
        <strain evidence="3 4">AN3</strain>
    </source>
</reference>
<protein>
    <recommendedName>
        <fullName evidence="2">Phytase-like domain-containing protein</fullName>
    </recommendedName>
</protein>
<dbReference type="PIRSF" id="PIRSF031900">
    <property type="entry name" value="UCP031900"/>
    <property type="match status" value="1"/>
</dbReference>
<dbReference type="RefSeq" id="WP_182552122.1">
    <property type="nucleotide sequence ID" value="NZ_JACGXN010000015.1"/>
</dbReference>
<evidence type="ECO:0000259" key="2">
    <source>
        <dbReference type="Pfam" id="PF13449"/>
    </source>
</evidence>
<sequence length="338" mass="37223">MSRIALLARRLRLLPLMAILCVSPSLAQTNGVTPIVVTVRPVAYFRVGSTETRFGDLEFVGGLELRSSNRDFGGMSAFRYLDAGKTFLGITDTGFWYAGDMQRDAKGVPVSITDFRLAPIQDAEGNAVEGKRNSDAEGMAVSGRTVTVSFERVHRIAEFDLDLKNFASRPKDLPLPVPKSELRNNRAFETVTYAPSASPLRGARVAVTEKSINKAGDIYAAVLEGPGRGIFYIKRLDSFDISDGDFLPNGDLLLLERRFSFATGVTLRIRRIAATDIKPGATVDGPSILEADMRDQIDNMEGLDVWQARDGSTRISMMSDDNTSILQRNLYLEFRLAE</sequence>
<organism evidence="3 4">
    <name type="scientific">Phyllobacterium myrsinacearum</name>
    <dbReference type="NCBI Taxonomy" id="28101"/>
    <lineage>
        <taxon>Bacteria</taxon>
        <taxon>Pseudomonadati</taxon>
        <taxon>Pseudomonadota</taxon>
        <taxon>Alphaproteobacteria</taxon>
        <taxon>Hyphomicrobiales</taxon>
        <taxon>Phyllobacteriaceae</taxon>
        <taxon>Phyllobacterium</taxon>
    </lineage>
</organism>
<feature type="signal peptide" evidence="1">
    <location>
        <begin position="1"/>
        <end position="27"/>
    </location>
</feature>
<keyword evidence="1" id="KW-0732">Signal</keyword>
<dbReference type="AlphaFoldDB" id="A0A839EW62"/>
<comment type="caution">
    <text evidence="3">The sequence shown here is derived from an EMBL/GenBank/DDBJ whole genome shotgun (WGS) entry which is preliminary data.</text>
</comment>
<dbReference type="Proteomes" id="UP000549052">
    <property type="component" value="Unassembled WGS sequence"/>
</dbReference>
<feature type="chain" id="PRO_5032657681" description="Phytase-like domain-containing protein" evidence="1">
    <location>
        <begin position="28"/>
        <end position="338"/>
    </location>
</feature>
<accession>A0A839EW62</accession>
<proteinExistence type="predicted"/>
<evidence type="ECO:0000313" key="4">
    <source>
        <dbReference type="Proteomes" id="UP000549052"/>
    </source>
</evidence>
<dbReference type="Pfam" id="PF13449">
    <property type="entry name" value="Phytase-like"/>
    <property type="match status" value="1"/>
</dbReference>
<gene>
    <name evidence="3" type="ORF">FHW16_005297</name>
</gene>
<dbReference type="InterPro" id="IPR014567">
    <property type="entry name" value="UCP031900"/>
</dbReference>
<evidence type="ECO:0000313" key="3">
    <source>
        <dbReference type="EMBL" id="MBA8881556.1"/>
    </source>
</evidence>
<dbReference type="InterPro" id="IPR027372">
    <property type="entry name" value="Phytase-like_dom"/>
</dbReference>